<accession>A0A9D4PZZ7</accession>
<reference evidence="2" key="2">
    <citation type="submission" date="2021-09" db="EMBL/GenBank/DDBJ databases">
        <authorList>
            <person name="Jia N."/>
            <person name="Wang J."/>
            <person name="Shi W."/>
            <person name="Du L."/>
            <person name="Sun Y."/>
            <person name="Zhan W."/>
            <person name="Jiang J."/>
            <person name="Wang Q."/>
            <person name="Zhang B."/>
            <person name="Ji P."/>
            <person name="Sakyi L.B."/>
            <person name="Cui X."/>
            <person name="Yuan T."/>
            <person name="Jiang B."/>
            <person name="Yang W."/>
            <person name="Lam T.T.-Y."/>
            <person name="Chang Q."/>
            <person name="Ding S."/>
            <person name="Wang X."/>
            <person name="Zhu J."/>
            <person name="Ruan X."/>
            <person name="Zhao L."/>
            <person name="Wei J."/>
            <person name="Que T."/>
            <person name="Du C."/>
            <person name="Cheng J."/>
            <person name="Dai P."/>
            <person name="Han X."/>
            <person name="Huang E."/>
            <person name="Gao Y."/>
            <person name="Liu J."/>
            <person name="Shao H."/>
            <person name="Ye R."/>
            <person name="Li L."/>
            <person name="Wei W."/>
            <person name="Wang X."/>
            <person name="Wang C."/>
            <person name="Huo Q."/>
            <person name="Li W."/>
            <person name="Guo W."/>
            <person name="Chen H."/>
            <person name="Chen S."/>
            <person name="Zhou L."/>
            <person name="Zhou L."/>
            <person name="Ni X."/>
            <person name="Tian J."/>
            <person name="Zhou Y."/>
            <person name="Sheng Y."/>
            <person name="Liu T."/>
            <person name="Pan Y."/>
            <person name="Xia L."/>
            <person name="Li J."/>
            <person name="Zhao F."/>
            <person name="Cao W."/>
        </authorList>
    </citation>
    <scope>NUCLEOTIDE SEQUENCE</scope>
    <source>
        <strain evidence="2">Rsan-2018</strain>
        <tissue evidence="2">Larvae</tissue>
    </source>
</reference>
<feature type="region of interest" description="Disordered" evidence="1">
    <location>
        <begin position="280"/>
        <end position="309"/>
    </location>
</feature>
<dbReference type="EMBL" id="JABSTV010001249">
    <property type="protein sequence ID" value="KAH7961435.1"/>
    <property type="molecule type" value="Genomic_DNA"/>
</dbReference>
<dbReference type="Proteomes" id="UP000821837">
    <property type="component" value="Chromosome 3"/>
</dbReference>
<sequence length="309" mass="33221">MEELRGAIASMPPNSAPGVGGLTAGFYATFLDTLGDSLLAMITLVLEEQAIPASFGAGPVVLILKEGAPPNTIGNIEIASTVKVLGIFYTCEGVAATTWSRALDMALQLTERARLLDLTLREKALAVKTCICALASNASRVSAMTARTASQLTKLTNSLLWDGKPPPVKRNILQLAVTEGGLGLPHVLNTSRVLALKTARTLAQARDFVRRGLLLYWSSVRNDWLGVDRHPGPFAESPAPFYKTASATMRMLSKEVPNCEVDADPPASIVEALTWHQLSEEDKQKAKHAKRELQPRSAAAPTAKHRTFS</sequence>
<comment type="caution">
    <text evidence="2">The sequence shown here is derived from an EMBL/GenBank/DDBJ whole genome shotgun (WGS) entry which is preliminary data.</text>
</comment>
<gene>
    <name evidence="2" type="ORF">HPB52_009053</name>
</gene>
<proteinExistence type="predicted"/>
<protein>
    <submittedName>
        <fullName evidence="2">Uncharacterized protein</fullName>
    </submittedName>
</protein>
<evidence type="ECO:0000313" key="2">
    <source>
        <dbReference type="EMBL" id="KAH7961435.1"/>
    </source>
</evidence>
<organism evidence="2 3">
    <name type="scientific">Rhipicephalus sanguineus</name>
    <name type="common">Brown dog tick</name>
    <name type="synonym">Ixodes sanguineus</name>
    <dbReference type="NCBI Taxonomy" id="34632"/>
    <lineage>
        <taxon>Eukaryota</taxon>
        <taxon>Metazoa</taxon>
        <taxon>Ecdysozoa</taxon>
        <taxon>Arthropoda</taxon>
        <taxon>Chelicerata</taxon>
        <taxon>Arachnida</taxon>
        <taxon>Acari</taxon>
        <taxon>Parasitiformes</taxon>
        <taxon>Ixodida</taxon>
        <taxon>Ixodoidea</taxon>
        <taxon>Ixodidae</taxon>
        <taxon>Rhipicephalinae</taxon>
        <taxon>Rhipicephalus</taxon>
        <taxon>Rhipicephalus</taxon>
    </lineage>
</organism>
<name>A0A9D4PZZ7_RHISA</name>
<evidence type="ECO:0000313" key="3">
    <source>
        <dbReference type="Proteomes" id="UP000821837"/>
    </source>
</evidence>
<keyword evidence="3" id="KW-1185">Reference proteome</keyword>
<reference evidence="2" key="1">
    <citation type="journal article" date="2020" name="Cell">
        <title>Large-Scale Comparative Analyses of Tick Genomes Elucidate Their Genetic Diversity and Vector Capacities.</title>
        <authorList>
            <consortium name="Tick Genome and Microbiome Consortium (TIGMIC)"/>
            <person name="Jia N."/>
            <person name="Wang J."/>
            <person name="Shi W."/>
            <person name="Du L."/>
            <person name="Sun Y."/>
            <person name="Zhan W."/>
            <person name="Jiang J.F."/>
            <person name="Wang Q."/>
            <person name="Zhang B."/>
            <person name="Ji P."/>
            <person name="Bell-Sakyi L."/>
            <person name="Cui X.M."/>
            <person name="Yuan T.T."/>
            <person name="Jiang B.G."/>
            <person name="Yang W.F."/>
            <person name="Lam T.T."/>
            <person name="Chang Q.C."/>
            <person name="Ding S.J."/>
            <person name="Wang X.J."/>
            <person name="Zhu J.G."/>
            <person name="Ruan X.D."/>
            <person name="Zhao L."/>
            <person name="Wei J.T."/>
            <person name="Ye R.Z."/>
            <person name="Que T.C."/>
            <person name="Du C.H."/>
            <person name="Zhou Y.H."/>
            <person name="Cheng J.X."/>
            <person name="Dai P.F."/>
            <person name="Guo W.B."/>
            <person name="Han X.H."/>
            <person name="Huang E.J."/>
            <person name="Li L.F."/>
            <person name="Wei W."/>
            <person name="Gao Y.C."/>
            <person name="Liu J.Z."/>
            <person name="Shao H.Z."/>
            <person name="Wang X."/>
            <person name="Wang C.C."/>
            <person name="Yang T.C."/>
            <person name="Huo Q.B."/>
            <person name="Li W."/>
            <person name="Chen H.Y."/>
            <person name="Chen S.E."/>
            <person name="Zhou L.G."/>
            <person name="Ni X.B."/>
            <person name="Tian J.H."/>
            <person name="Sheng Y."/>
            <person name="Liu T."/>
            <person name="Pan Y.S."/>
            <person name="Xia L.Y."/>
            <person name="Li J."/>
            <person name="Zhao F."/>
            <person name="Cao W.C."/>
        </authorList>
    </citation>
    <scope>NUCLEOTIDE SEQUENCE</scope>
    <source>
        <strain evidence="2">Rsan-2018</strain>
    </source>
</reference>
<dbReference type="AlphaFoldDB" id="A0A9D4PZZ7"/>
<evidence type="ECO:0000256" key="1">
    <source>
        <dbReference type="SAM" id="MobiDB-lite"/>
    </source>
</evidence>